<comment type="caution">
    <text evidence="2">The sequence shown here is derived from an EMBL/GenBank/DDBJ whole genome shotgun (WGS) entry which is preliminary data.</text>
</comment>
<dbReference type="EMBL" id="CAJNOC010007761">
    <property type="protein sequence ID" value="CAF1104518.1"/>
    <property type="molecule type" value="Genomic_DNA"/>
</dbReference>
<keyword evidence="3" id="KW-1185">Reference proteome</keyword>
<reference evidence="2" key="1">
    <citation type="submission" date="2021-02" db="EMBL/GenBank/DDBJ databases">
        <authorList>
            <person name="Nowell W R."/>
        </authorList>
    </citation>
    <scope>NUCLEOTIDE SEQUENCE</scope>
    <source>
        <strain evidence="2">Ploen Becks lab</strain>
    </source>
</reference>
<keyword evidence="1" id="KW-0732">Signal</keyword>
<evidence type="ECO:0000313" key="3">
    <source>
        <dbReference type="Proteomes" id="UP000663879"/>
    </source>
</evidence>
<evidence type="ECO:0000256" key="1">
    <source>
        <dbReference type="SAM" id="SignalP"/>
    </source>
</evidence>
<name>A0A814PI75_9BILA</name>
<sequence>MISKKISVIFILQLVFMSLVTSNYIQKKCLSNSECDVENECCYFPTEYFTISSQGYCQQYLKKGDNCKWKTDCGCKPGLKCTYNWYDITCQ</sequence>
<proteinExistence type="predicted"/>
<feature type="chain" id="PRO_5032646393" evidence="1">
    <location>
        <begin position="23"/>
        <end position="91"/>
    </location>
</feature>
<feature type="signal peptide" evidence="1">
    <location>
        <begin position="1"/>
        <end position="22"/>
    </location>
</feature>
<organism evidence="2 3">
    <name type="scientific">Brachionus calyciflorus</name>
    <dbReference type="NCBI Taxonomy" id="104777"/>
    <lineage>
        <taxon>Eukaryota</taxon>
        <taxon>Metazoa</taxon>
        <taxon>Spiralia</taxon>
        <taxon>Gnathifera</taxon>
        <taxon>Rotifera</taxon>
        <taxon>Eurotatoria</taxon>
        <taxon>Monogononta</taxon>
        <taxon>Pseudotrocha</taxon>
        <taxon>Ploima</taxon>
        <taxon>Brachionidae</taxon>
        <taxon>Brachionus</taxon>
    </lineage>
</organism>
<dbReference type="Proteomes" id="UP000663879">
    <property type="component" value="Unassembled WGS sequence"/>
</dbReference>
<gene>
    <name evidence="2" type="ORF">OXX778_LOCUS21319</name>
</gene>
<evidence type="ECO:0000313" key="2">
    <source>
        <dbReference type="EMBL" id="CAF1104518.1"/>
    </source>
</evidence>
<dbReference type="AlphaFoldDB" id="A0A814PI75"/>
<protein>
    <submittedName>
        <fullName evidence="2">Uncharacterized protein</fullName>
    </submittedName>
</protein>
<accession>A0A814PI75</accession>